<proteinExistence type="predicted"/>
<dbReference type="SMART" id="SM00054">
    <property type="entry name" value="EFh"/>
    <property type="match status" value="3"/>
</dbReference>
<dbReference type="OrthoDB" id="20736at2759"/>
<evidence type="ECO:0000256" key="1">
    <source>
        <dbReference type="ARBA" id="ARBA00022837"/>
    </source>
</evidence>
<dbReference type="PROSITE" id="PS00018">
    <property type="entry name" value="EF_HAND_1"/>
    <property type="match status" value="3"/>
</dbReference>
<dbReference type="RefSeq" id="XP_004356168.1">
    <property type="nucleotide sequence ID" value="XM_004356115.1"/>
</dbReference>
<organism evidence="3 4">
    <name type="scientific">Cavenderia fasciculata</name>
    <name type="common">Slime mold</name>
    <name type="synonym">Dictyostelium fasciculatum</name>
    <dbReference type="NCBI Taxonomy" id="261658"/>
    <lineage>
        <taxon>Eukaryota</taxon>
        <taxon>Amoebozoa</taxon>
        <taxon>Evosea</taxon>
        <taxon>Eumycetozoa</taxon>
        <taxon>Dictyostelia</taxon>
        <taxon>Acytosteliales</taxon>
        <taxon>Cavenderiaceae</taxon>
        <taxon>Cavenderia</taxon>
    </lineage>
</organism>
<dbReference type="InterPro" id="IPR011992">
    <property type="entry name" value="EF-hand-dom_pair"/>
</dbReference>
<evidence type="ECO:0000259" key="2">
    <source>
        <dbReference type="PROSITE" id="PS50222"/>
    </source>
</evidence>
<dbReference type="PROSITE" id="PS50222">
    <property type="entry name" value="EF_HAND_2"/>
    <property type="match status" value="3"/>
</dbReference>
<dbReference type="Gene3D" id="1.10.238.10">
    <property type="entry name" value="EF-hand"/>
    <property type="match status" value="2"/>
</dbReference>
<sequence>MSLDQVKDIQILFEKYDRNKDRKITFAEVFKSLKEGGSKDPFKMANQIFAELDKNEDGVVDIKEVSKHTNYGNQEYLSIIKDDMARFLKFFDKDGDQMLNYQEVVDVYRNKKAKNPEYLADKLFLSFDKDQR</sequence>
<dbReference type="Proteomes" id="UP000007797">
    <property type="component" value="Unassembled WGS sequence"/>
</dbReference>
<dbReference type="SUPFAM" id="SSF47473">
    <property type="entry name" value="EF-hand"/>
    <property type="match status" value="1"/>
</dbReference>
<keyword evidence="4" id="KW-1185">Reference proteome</keyword>
<feature type="domain" description="EF-hand" evidence="2">
    <location>
        <begin position="79"/>
        <end position="114"/>
    </location>
</feature>
<dbReference type="InterPro" id="IPR002048">
    <property type="entry name" value="EF_hand_dom"/>
</dbReference>
<dbReference type="STRING" id="1054147.F4Q3M6"/>
<feature type="domain" description="EF-hand" evidence="2">
    <location>
        <begin position="40"/>
        <end position="75"/>
    </location>
</feature>
<name>F4Q3M6_CACFS</name>
<accession>F4Q3M6</accession>
<keyword evidence="1" id="KW-0106">Calcium</keyword>
<feature type="domain" description="EF-hand" evidence="2">
    <location>
        <begin position="4"/>
        <end position="39"/>
    </location>
</feature>
<dbReference type="AlphaFoldDB" id="F4Q3M6"/>
<dbReference type="KEGG" id="dfa:DFA_08680"/>
<dbReference type="InterPro" id="IPR018247">
    <property type="entry name" value="EF_Hand_1_Ca_BS"/>
</dbReference>
<reference evidence="4" key="1">
    <citation type="journal article" date="2011" name="Genome Res.">
        <title>Phylogeny-wide analysis of social amoeba genomes highlights ancient origins for complex intercellular communication.</title>
        <authorList>
            <person name="Heidel A.J."/>
            <person name="Lawal H.M."/>
            <person name="Felder M."/>
            <person name="Schilde C."/>
            <person name="Helps N.R."/>
            <person name="Tunggal B."/>
            <person name="Rivero F."/>
            <person name="John U."/>
            <person name="Schleicher M."/>
            <person name="Eichinger L."/>
            <person name="Platzer M."/>
            <person name="Noegel A.A."/>
            <person name="Schaap P."/>
            <person name="Gloeckner G."/>
        </authorList>
    </citation>
    <scope>NUCLEOTIDE SEQUENCE [LARGE SCALE GENOMIC DNA]</scope>
    <source>
        <strain evidence="4">SH3</strain>
    </source>
</reference>
<dbReference type="Pfam" id="PF13499">
    <property type="entry name" value="EF-hand_7"/>
    <property type="match status" value="1"/>
</dbReference>
<dbReference type="GO" id="GO:0005509">
    <property type="term" value="F:calcium ion binding"/>
    <property type="evidence" value="ECO:0007669"/>
    <property type="project" value="InterPro"/>
</dbReference>
<dbReference type="GeneID" id="14869465"/>
<dbReference type="EMBL" id="GL883021">
    <property type="protein sequence ID" value="EGG17684.1"/>
    <property type="molecule type" value="Genomic_DNA"/>
</dbReference>
<protein>
    <submittedName>
        <fullName evidence="3">Calcium-binding protein</fullName>
    </submittedName>
</protein>
<evidence type="ECO:0000313" key="3">
    <source>
        <dbReference type="EMBL" id="EGG17684.1"/>
    </source>
</evidence>
<evidence type="ECO:0000313" key="4">
    <source>
        <dbReference type="Proteomes" id="UP000007797"/>
    </source>
</evidence>
<gene>
    <name evidence="3" type="primary">cbpD2</name>
    <name evidence="3" type="ORF">DFA_08680</name>
</gene>
<dbReference type="OMA" id="LMIVENF"/>